<dbReference type="EMBL" id="CADCTV010000515">
    <property type="protein sequence ID" value="CAA9337661.1"/>
    <property type="molecule type" value="Genomic_DNA"/>
</dbReference>
<dbReference type="Pfam" id="PF13489">
    <property type="entry name" value="Methyltransf_23"/>
    <property type="match status" value="1"/>
</dbReference>
<name>A0A6J4LQ11_9BACT</name>
<reference evidence="1" key="1">
    <citation type="submission" date="2020-02" db="EMBL/GenBank/DDBJ databases">
        <authorList>
            <person name="Meier V. D."/>
        </authorList>
    </citation>
    <scope>NUCLEOTIDE SEQUENCE</scope>
    <source>
        <strain evidence="1">AVDCRST_MAG89</strain>
    </source>
</reference>
<sequence>MDRSLIHYGCGLCAPPTWRNFDSSPTLRLQRIPGIGRRVRVPGHPVFPRNIEYGDIVRGLPVEPGSARAIFCSHVLEHLALEDFRTAIRNTFSYLRPGGVFRLVVPDLEVMARAYVESTDPGAAVAFMQTSLLGHVTRPRGAADVARSLLGAAHHLWMWDHKAMEAELRAAGFREVRRARFGDAEVPEFADVEEAGRFTLAVAMQAIR</sequence>
<dbReference type="AlphaFoldDB" id="A0A6J4LQ11"/>
<proteinExistence type="predicted"/>
<organism evidence="1">
    <name type="scientific">uncultured Gemmatimonadota bacterium</name>
    <dbReference type="NCBI Taxonomy" id="203437"/>
    <lineage>
        <taxon>Bacteria</taxon>
        <taxon>Pseudomonadati</taxon>
        <taxon>Gemmatimonadota</taxon>
        <taxon>environmental samples</taxon>
    </lineage>
</organism>
<protein>
    <submittedName>
        <fullName evidence="1">Uncharacterized protein</fullName>
    </submittedName>
</protein>
<evidence type="ECO:0000313" key="1">
    <source>
        <dbReference type="EMBL" id="CAA9337661.1"/>
    </source>
</evidence>
<dbReference type="SUPFAM" id="SSF53335">
    <property type="entry name" value="S-adenosyl-L-methionine-dependent methyltransferases"/>
    <property type="match status" value="1"/>
</dbReference>
<gene>
    <name evidence="1" type="ORF">AVDCRST_MAG89-2469</name>
</gene>
<dbReference type="InterPro" id="IPR029063">
    <property type="entry name" value="SAM-dependent_MTases_sf"/>
</dbReference>
<accession>A0A6J4LQ11</accession>
<dbReference type="Gene3D" id="3.40.50.150">
    <property type="entry name" value="Vaccinia Virus protein VP39"/>
    <property type="match status" value="1"/>
</dbReference>